<protein>
    <recommendedName>
        <fullName evidence="3">DUF3077 domain-containing protein</fullName>
    </recommendedName>
</protein>
<evidence type="ECO:0000313" key="1">
    <source>
        <dbReference type="EMBL" id="SFE40594.1"/>
    </source>
</evidence>
<dbReference type="STRING" id="500610.SAMN02799615_00968"/>
<organism evidence="1 2">
    <name type="scientific">Dyella marensis</name>
    <dbReference type="NCBI Taxonomy" id="500610"/>
    <lineage>
        <taxon>Bacteria</taxon>
        <taxon>Pseudomonadati</taxon>
        <taxon>Pseudomonadota</taxon>
        <taxon>Gammaproteobacteria</taxon>
        <taxon>Lysobacterales</taxon>
        <taxon>Rhodanobacteraceae</taxon>
        <taxon>Dyella</taxon>
    </lineage>
</organism>
<sequence>MSKQTSVKPVTVGQGFCNIPVAQCDLMRVEDGVPLEFAVTQLNCILDCIKELAGDGVQDDGISSRKAWLIEFCLDVAQGLGHTIEVSIERGGTP</sequence>
<proteinExistence type="predicted"/>
<evidence type="ECO:0008006" key="3">
    <source>
        <dbReference type="Google" id="ProtNLM"/>
    </source>
</evidence>
<reference evidence="2" key="1">
    <citation type="submission" date="2016-10" db="EMBL/GenBank/DDBJ databases">
        <authorList>
            <person name="Varghese N."/>
            <person name="Submissions S."/>
        </authorList>
    </citation>
    <scope>NUCLEOTIDE SEQUENCE [LARGE SCALE GENOMIC DNA]</scope>
    <source>
        <strain evidence="2">UNC178MFTsu3.1</strain>
    </source>
</reference>
<keyword evidence="2" id="KW-1185">Reference proteome</keyword>
<dbReference type="RefSeq" id="WP_026636465.1">
    <property type="nucleotide sequence ID" value="NZ_FONH01000002.1"/>
</dbReference>
<dbReference type="EMBL" id="FONH01000002">
    <property type="protein sequence ID" value="SFE40594.1"/>
    <property type="molecule type" value="Genomic_DNA"/>
</dbReference>
<evidence type="ECO:0000313" key="2">
    <source>
        <dbReference type="Proteomes" id="UP000199477"/>
    </source>
</evidence>
<gene>
    <name evidence="1" type="ORF">SAMN02799615_00968</name>
</gene>
<dbReference type="Proteomes" id="UP000199477">
    <property type="component" value="Unassembled WGS sequence"/>
</dbReference>
<accession>A0A1I2A960</accession>
<dbReference type="AlphaFoldDB" id="A0A1I2A960"/>
<name>A0A1I2A960_9GAMM</name>